<dbReference type="PIRSF" id="PIRSF018250">
    <property type="entry name" value="Saccharopine_DH_Lys"/>
    <property type="match status" value="1"/>
</dbReference>
<dbReference type="AlphaFoldDB" id="A0A1B7TAL7"/>
<evidence type="ECO:0000256" key="6">
    <source>
        <dbReference type="ARBA" id="ARBA00021221"/>
    </source>
</evidence>
<feature type="binding site" evidence="17">
    <location>
        <position position="251"/>
    </location>
    <ligand>
        <name>NAD(+)</name>
        <dbReference type="ChEBI" id="CHEBI:57540"/>
    </ligand>
</feature>
<evidence type="ECO:0000313" key="21">
    <source>
        <dbReference type="EMBL" id="OBA25779.1"/>
    </source>
</evidence>
<dbReference type="EC" id="1.5.1.7" evidence="5 15"/>
<dbReference type="UniPathway" id="UPA00033">
    <property type="reaction ID" value="UER00034"/>
</dbReference>
<feature type="binding site" evidence="17">
    <location>
        <position position="278"/>
    </location>
    <ligand>
        <name>NAD(+)</name>
        <dbReference type="ChEBI" id="CHEBI:57540"/>
    </ligand>
</feature>
<keyword evidence="10" id="KW-0576">Peroxisome</keyword>
<dbReference type="EMBL" id="LXPE01000045">
    <property type="protein sequence ID" value="OBA25779.1"/>
    <property type="molecule type" value="Genomic_DNA"/>
</dbReference>
<protein>
    <recommendedName>
        <fullName evidence="6 15">Saccharopine dehydrogenase [NAD(+), L-lysine-forming]</fullName>
        <shortName evidence="15">SDH</shortName>
        <ecNumber evidence="5 15">1.5.1.7</ecNumber>
    </recommendedName>
    <alternativeName>
        <fullName evidence="13 15">Lysine--2-oxoglutarate reductase</fullName>
    </alternativeName>
</protein>
<dbReference type="Proteomes" id="UP000092321">
    <property type="component" value="Unassembled WGS sequence"/>
</dbReference>
<comment type="similarity">
    <text evidence="3 15">Belongs to the AlaDH/PNT family.</text>
</comment>
<dbReference type="PANTHER" id="PTHR11133">
    <property type="entry name" value="SACCHAROPINE DEHYDROGENASE"/>
    <property type="match status" value="1"/>
</dbReference>
<comment type="catalytic activity">
    <reaction evidence="14 15">
        <text>L-saccharopine + NAD(+) + H2O = L-lysine + 2-oxoglutarate + NADH + H(+)</text>
        <dbReference type="Rhea" id="RHEA:12440"/>
        <dbReference type="ChEBI" id="CHEBI:15377"/>
        <dbReference type="ChEBI" id="CHEBI:15378"/>
        <dbReference type="ChEBI" id="CHEBI:16810"/>
        <dbReference type="ChEBI" id="CHEBI:32551"/>
        <dbReference type="ChEBI" id="CHEBI:57540"/>
        <dbReference type="ChEBI" id="CHEBI:57945"/>
        <dbReference type="ChEBI" id="CHEBI:57951"/>
        <dbReference type="EC" id="1.5.1.7"/>
    </reaction>
</comment>
<comment type="subcellular location">
    <subcellularLocation>
        <location evidence="1">Peroxisome</location>
    </subcellularLocation>
</comment>
<comment type="pathway">
    <text evidence="2 15">Amino-acid biosynthesis; L-lysine biosynthesis via AAA pathway; L-lysine from L-alpha-aminoadipate (fungal route): step 3/3.</text>
</comment>
<evidence type="ECO:0000256" key="3">
    <source>
        <dbReference type="ARBA" id="ARBA00005689"/>
    </source>
</evidence>
<comment type="caution">
    <text evidence="21">The sequence shown here is derived from an EMBL/GenBank/DDBJ whole genome shotgun (WGS) entry which is preliminary data.</text>
</comment>
<dbReference type="GO" id="GO:0004754">
    <property type="term" value="F:saccharopine dehydrogenase (NAD+, L-lysine-forming) activity"/>
    <property type="evidence" value="ECO:0007669"/>
    <property type="project" value="UniProtKB-EC"/>
</dbReference>
<keyword evidence="12" id="KW-1015">Disulfide bond</keyword>
<feature type="domain" description="Alanine dehydrogenase/pyridine nucleotide transhydrogenase NAD(H)-binding" evidence="19">
    <location>
        <begin position="175"/>
        <end position="317"/>
    </location>
</feature>
<dbReference type="Gene3D" id="3.40.50.720">
    <property type="entry name" value="NAD(P)-binding Rossmann-like Domain"/>
    <property type="match status" value="2"/>
</dbReference>
<evidence type="ECO:0000256" key="1">
    <source>
        <dbReference type="ARBA" id="ARBA00004275"/>
    </source>
</evidence>
<evidence type="ECO:0000256" key="12">
    <source>
        <dbReference type="ARBA" id="ARBA00023157"/>
    </source>
</evidence>
<feature type="binding site" evidence="17">
    <location>
        <position position="130"/>
    </location>
    <ligand>
        <name>NAD(+)</name>
        <dbReference type="ChEBI" id="CHEBI:57540"/>
    </ligand>
</feature>
<keyword evidence="8 15" id="KW-0560">Oxidoreductase</keyword>
<evidence type="ECO:0000256" key="10">
    <source>
        <dbReference type="ARBA" id="ARBA00023140"/>
    </source>
</evidence>
<evidence type="ECO:0000256" key="16">
    <source>
        <dbReference type="PIRSR" id="PIRSR018250-1"/>
    </source>
</evidence>
<keyword evidence="22" id="KW-1185">Reference proteome</keyword>
<dbReference type="SUPFAM" id="SSF51735">
    <property type="entry name" value="NAD(P)-binding Rossmann-fold domains"/>
    <property type="match status" value="1"/>
</dbReference>
<evidence type="ECO:0000256" key="5">
    <source>
        <dbReference type="ARBA" id="ARBA00012847"/>
    </source>
</evidence>
<dbReference type="FunFam" id="3.40.50.720:FF:000423">
    <property type="entry name" value="Saccharopine dehydrogenase [NAD(+), L-lysine-forming]"/>
    <property type="match status" value="1"/>
</dbReference>
<accession>A0A1B7TAL7</accession>
<evidence type="ECO:0000256" key="4">
    <source>
        <dbReference type="ARBA" id="ARBA00011245"/>
    </source>
</evidence>
<keyword evidence="7 15" id="KW-0028">Amino-acid biosynthesis</keyword>
<feature type="active site" description="Proton donor" evidence="16">
    <location>
        <position position="96"/>
    </location>
</feature>
<feature type="binding site" evidence="17">
    <location>
        <begin position="203"/>
        <end position="204"/>
    </location>
    <ligand>
        <name>NAD(+)</name>
        <dbReference type="ChEBI" id="CHEBI:57540"/>
    </ligand>
</feature>
<gene>
    <name evidence="21" type="ORF">HANVADRAFT_53671</name>
</gene>
<dbReference type="CDD" id="cd12188">
    <property type="entry name" value="SDH"/>
    <property type="match status" value="1"/>
</dbReference>
<dbReference type="SUPFAM" id="SSF52283">
    <property type="entry name" value="Formate/glycerate dehydrogenase catalytic domain-like"/>
    <property type="match status" value="1"/>
</dbReference>
<feature type="domain" description="Alanine dehydrogenase/pyridine nucleotide transhydrogenase N-terminal" evidence="20">
    <location>
        <begin position="7"/>
        <end position="142"/>
    </location>
</feature>
<keyword evidence="9 15" id="KW-0520">NAD</keyword>
<feature type="binding site" evidence="17">
    <location>
        <position position="227"/>
    </location>
    <ligand>
        <name>NAD(+)</name>
        <dbReference type="ChEBI" id="CHEBI:57540"/>
    </ligand>
</feature>
<reference evidence="22" key="1">
    <citation type="journal article" date="2016" name="Proc. Natl. Acad. Sci. U.S.A.">
        <title>Comparative genomics of biotechnologically important yeasts.</title>
        <authorList>
            <person name="Riley R."/>
            <person name="Haridas S."/>
            <person name="Wolfe K.H."/>
            <person name="Lopes M.R."/>
            <person name="Hittinger C.T."/>
            <person name="Goeker M."/>
            <person name="Salamov A.A."/>
            <person name="Wisecaver J.H."/>
            <person name="Long T.M."/>
            <person name="Calvey C.H."/>
            <person name="Aerts A.L."/>
            <person name="Barry K.W."/>
            <person name="Choi C."/>
            <person name="Clum A."/>
            <person name="Coughlan A.Y."/>
            <person name="Deshpande S."/>
            <person name="Douglass A.P."/>
            <person name="Hanson S.J."/>
            <person name="Klenk H.-P."/>
            <person name="LaButti K.M."/>
            <person name="Lapidus A."/>
            <person name="Lindquist E.A."/>
            <person name="Lipzen A.M."/>
            <person name="Meier-Kolthoff J.P."/>
            <person name="Ohm R.A."/>
            <person name="Otillar R.P."/>
            <person name="Pangilinan J.L."/>
            <person name="Peng Y."/>
            <person name="Rokas A."/>
            <person name="Rosa C.A."/>
            <person name="Scheuner C."/>
            <person name="Sibirny A.A."/>
            <person name="Slot J.C."/>
            <person name="Stielow J.B."/>
            <person name="Sun H."/>
            <person name="Kurtzman C.P."/>
            <person name="Blackwell M."/>
            <person name="Grigoriev I.V."/>
            <person name="Jeffries T.W."/>
        </authorList>
    </citation>
    <scope>NUCLEOTIDE SEQUENCE [LARGE SCALE GENOMIC DNA]</scope>
    <source>
        <strain evidence="22">NRRL Y-1626</strain>
    </source>
</reference>
<dbReference type="OrthoDB" id="265306at2759"/>
<dbReference type="PANTHER" id="PTHR11133:SF23">
    <property type="entry name" value="SACCHAROPINE DEHYDROGENASE [NAD(+), L-LYSINE-FORMING]"/>
    <property type="match status" value="1"/>
</dbReference>
<feature type="binding site" evidence="17">
    <location>
        <begin position="318"/>
        <end position="321"/>
    </location>
    <ligand>
        <name>NAD(+)</name>
        <dbReference type="ChEBI" id="CHEBI:57540"/>
    </ligand>
</feature>
<feature type="disulfide bond" evidence="18">
    <location>
        <begin position="205"/>
        <end position="249"/>
    </location>
</feature>
<evidence type="ECO:0000256" key="13">
    <source>
        <dbReference type="ARBA" id="ARBA00033228"/>
    </source>
</evidence>
<evidence type="ECO:0000256" key="2">
    <source>
        <dbReference type="ARBA" id="ARBA00004884"/>
    </source>
</evidence>
<evidence type="ECO:0000259" key="20">
    <source>
        <dbReference type="SMART" id="SM01003"/>
    </source>
</evidence>
<dbReference type="GO" id="GO:0019878">
    <property type="term" value="P:lysine biosynthetic process via aminoadipic acid"/>
    <property type="evidence" value="ECO:0007669"/>
    <property type="project" value="UniProtKB-UniPathway"/>
</dbReference>
<feature type="active site" description="Proton acceptor" evidence="16">
    <location>
        <position position="77"/>
    </location>
</feature>
<dbReference type="InterPro" id="IPR007886">
    <property type="entry name" value="AlaDH/PNT_N"/>
</dbReference>
<proteinExistence type="inferred from homology"/>
<sequence>MAPVKLHLRGEYKPLEARAALTPTTCKILLEHGFEVFVEESEQSIFHINEYKNVGCTIVPFGSWINAPEDRIIIGLKELPEDQTFPLHHEHIQFAHCYKNQAGWQDVLRRYKDGKGILYDLEFLENDKGRRVAAFGYYAGFAGAALGLKDWCFKQLNSDSQDLGSVSPFPNENSLINNVKKDYLKATTKAGRKPKVLIIGALGRCGSGAVDFLIKAGLPKENIIKWDINETKKGGPFQEIADADIFVNCIYLSKPIPPFINYELLNKDTRKLRTVVDVSADTTNPHNPIPIYSIATVFDEPTVPVQTTRGPKLSVISIDHLPSLLPREASEFFAADLLPSLLTLPKRGTEPVWSKARALFYKHCRRLGRESKL</sequence>
<evidence type="ECO:0000256" key="9">
    <source>
        <dbReference type="ARBA" id="ARBA00023027"/>
    </source>
</evidence>
<dbReference type="InterPro" id="IPR051168">
    <property type="entry name" value="AASS"/>
</dbReference>
<name>A0A1B7TAL7_9ASCO</name>
<dbReference type="SMART" id="SM01002">
    <property type="entry name" value="AlaDh_PNT_C"/>
    <property type="match status" value="1"/>
</dbReference>
<dbReference type="FunFam" id="3.40.50.720:FF:000217">
    <property type="entry name" value="Saccharopine dehydrogenase [NAD(+), L-lysine-forming]"/>
    <property type="match status" value="1"/>
</dbReference>
<dbReference type="GO" id="GO:0005777">
    <property type="term" value="C:peroxisome"/>
    <property type="evidence" value="ECO:0007669"/>
    <property type="project" value="UniProtKB-SubCell"/>
</dbReference>
<evidence type="ECO:0000256" key="8">
    <source>
        <dbReference type="ARBA" id="ARBA00023002"/>
    </source>
</evidence>
<dbReference type="SMART" id="SM01003">
    <property type="entry name" value="AlaDh_PNT_N"/>
    <property type="match status" value="1"/>
</dbReference>
<evidence type="ECO:0000256" key="7">
    <source>
        <dbReference type="ARBA" id="ARBA00022605"/>
    </source>
</evidence>
<evidence type="ECO:0000256" key="17">
    <source>
        <dbReference type="PIRSR" id="PIRSR018250-3"/>
    </source>
</evidence>
<evidence type="ECO:0000256" key="11">
    <source>
        <dbReference type="ARBA" id="ARBA00023154"/>
    </source>
</evidence>
<evidence type="ECO:0000256" key="18">
    <source>
        <dbReference type="PIRSR" id="PIRSR018250-4"/>
    </source>
</evidence>
<evidence type="ECO:0000313" key="22">
    <source>
        <dbReference type="Proteomes" id="UP000092321"/>
    </source>
</evidence>
<comment type="subunit">
    <text evidence="4">Monomer.</text>
</comment>
<feature type="binding site" evidence="17">
    <location>
        <position position="231"/>
    </location>
    <ligand>
        <name>NAD(+)</name>
        <dbReference type="ChEBI" id="CHEBI:57540"/>
    </ligand>
</feature>
<dbReference type="InterPro" id="IPR007698">
    <property type="entry name" value="AlaDH/PNT_NAD(H)-bd"/>
</dbReference>
<organism evidence="21 22">
    <name type="scientific">Hanseniaspora valbyensis NRRL Y-1626</name>
    <dbReference type="NCBI Taxonomy" id="766949"/>
    <lineage>
        <taxon>Eukaryota</taxon>
        <taxon>Fungi</taxon>
        <taxon>Dikarya</taxon>
        <taxon>Ascomycota</taxon>
        <taxon>Saccharomycotina</taxon>
        <taxon>Saccharomycetes</taxon>
        <taxon>Saccharomycodales</taxon>
        <taxon>Saccharomycodaceae</taxon>
        <taxon>Hanseniaspora</taxon>
    </lineage>
</organism>
<evidence type="ECO:0000256" key="15">
    <source>
        <dbReference type="PIRNR" id="PIRNR018250"/>
    </source>
</evidence>
<evidence type="ECO:0000256" key="14">
    <source>
        <dbReference type="ARBA" id="ARBA00047860"/>
    </source>
</evidence>
<keyword evidence="11 15" id="KW-0457">Lysine biosynthesis</keyword>
<evidence type="ECO:0000259" key="19">
    <source>
        <dbReference type="SMART" id="SM01002"/>
    </source>
</evidence>
<dbReference type="InterPro" id="IPR036291">
    <property type="entry name" value="NAD(P)-bd_dom_sf"/>
</dbReference>
<dbReference type="Pfam" id="PF05222">
    <property type="entry name" value="AlaDh_PNT_N"/>
    <property type="match status" value="1"/>
</dbReference>
<dbReference type="InterPro" id="IPR027281">
    <property type="entry name" value="Lys1"/>
</dbReference>